<reference evidence="2" key="1">
    <citation type="journal article" date="2014" name="Front. Microbiol.">
        <title>High frequency of phylogenetically diverse reductive dehalogenase-homologous genes in deep subseafloor sedimentary metagenomes.</title>
        <authorList>
            <person name="Kawai M."/>
            <person name="Futagami T."/>
            <person name="Toyoda A."/>
            <person name="Takaki Y."/>
            <person name="Nishi S."/>
            <person name="Hori S."/>
            <person name="Arai W."/>
            <person name="Tsubouchi T."/>
            <person name="Morono Y."/>
            <person name="Uchiyama I."/>
            <person name="Ito T."/>
            <person name="Fujiyama A."/>
            <person name="Inagaki F."/>
            <person name="Takami H."/>
        </authorList>
    </citation>
    <scope>NUCLEOTIDE SEQUENCE</scope>
    <source>
        <strain evidence="2">Expedition CK06-06</strain>
    </source>
</reference>
<dbReference type="EMBL" id="BART01009935">
    <property type="protein sequence ID" value="GAG82877.1"/>
    <property type="molecule type" value="Genomic_DNA"/>
</dbReference>
<accession>X1BNV4</accession>
<comment type="caution">
    <text evidence="2">The sequence shown here is derived from an EMBL/GenBank/DDBJ whole genome shotgun (WGS) entry which is preliminary data.</text>
</comment>
<dbReference type="AlphaFoldDB" id="X1BNV4"/>
<organism evidence="2">
    <name type="scientific">marine sediment metagenome</name>
    <dbReference type="NCBI Taxonomy" id="412755"/>
    <lineage>
        <taxon>unclassified sequences</taxon>
        <taxon>metagenomes</taxon>
        <taxon>ecological metagenomes</taxon>
    </lineage>
</organism>
<evidence type="ECO:0000313" key="2">
    <source>
        <dbReference type="EMBL" id="GAG82877.1"/>
    </source>
</evidence>
<feature type="domain" description="Glycosyltransferase subfamily 4-like N-terminal" evidence="1">
    <location>
        <begin position="2"/>
        <end position="93"/>
    </location>
</feature>
<protein>
    <recommendedName>
        <fullName evidence="1">Glycosyltransferase subfamily 4-like N-terminal domain-containing protein</fullName>
    </recommendedName>
</protein>
<dbReference type="SUPFAM" id="SSF53756">
    <property type="entry name" value="UDP-Glycosyltransferase/glycogen phosphorylase"/>
    <property type="match status" value="1"/>
</dbReference>
<evidence type="ECO:0000259" key="1">
    <source>
        <dbReference type="Pfam" id="PF13477"/>
    </source>
</evidence>
<feature type="non-terminal residue" evidence="2">
    <location>
        <position position="100"/>
    </location>
</feature>
<name>X1BNV4_9ZZZZ</name>
<sequence length="100" mass="11735">MKICYISNSNIHTEKLASWFSQKDNDVHLITSDFKNIDGITNHHIHYDNEQPINFIRNIIKTRKLVKKIKPDILHVHYAFGYGTFGAFANFHPCFIPIMF</sequence>
<dbReference type="Gene3D" id="3.40.50.2000">
    <property type="entry name" value="Glycogen Phosphorylase B"/>
    <property type="match status" value="1"/>
</dbReference>
<gene>
    <name evidence="2" type="ORF">S01H4_21829</name>
</gene>
<proteinExistence type="predicted"/>
<dbReference type="InterPro" id="IPR028098">
    <property type="entry name" value="Glyco_trans_4-like_N"/>
</dbReference>
<dbReference type="Pfam" id="PF13477">
    <property type="entry name" value="Glyco_trans_4_2"/>
    <property type="match status" value="1"/>
</dbReference>